<dbReference type="Gene3D" id="1.25.10.10">
    <property type="entry name" value="Leucine-rich Repeat Variant"/>
    <property type="match status" value="1"/>
</dbReference>
<dbReference type="STRING" id="1658174.A0A1J9QFG5"/>
<accession>A0A1J9QFG5</accession>
<dbReference type="Proteomes" id="UP000242791">
    <property type="component" value="Unassembled WGS sequence"/>
</dbReference>
<protein>
    <recommendedName>
        <fullName evidence="3">NACHT domain-containing protein</fullName>
    </recommendedName>
</protein>
<dbReference type="InterPro" id="IPR016024">
    <property type="entry name" value="ARM-type_fold"/>
</dbReference>
<dbReference type="SUPFAM" id="SSF48371">
    <property type="entry name" value="ARM repeat"/>
    <property type="match status" value="1"/>
</dbReference>
<dbReference type="EMBL" id="LGTZ01000125">
    <property type="protein sequence ID" value="OJD27224.1"/>
    <property type="molecule type" value="Genomic_DNA"/>
</dbReference>
<dbReference type="InterPro" id="IPR027417">
    <property type="entry name" value="P-loop_NTPase"/>
</dbReference>
<dbReference type="AlphaFoldDB" id="A0A1J9QFG5"/>
<dbReference type="VEuPathDB" id="FungiDB:ACJ73_01389"/>
<evidence type="ECO:0000313" key="1">
    <source>
        <dbReference type="EMBL" id="OJD27224.1"/>
    </source>
</evidence>
<evidence type="ECO:0000313" key="2">
    <source>
        <dbReference type="Proteomes" id="UP000242791"/>
    </source>
</evidence>
<reference evidence="1 2" key="1">
    <citation type="submission" date="2015-08" db="EMBL/GenBank/DDBJ databases">
        <title>Emmonsia species relationships and genome sequence.</title>
        <authorList>
            <person name="Cuomo C.A."/>
            <person name="Schwartz I.S."/>
            <person name="Kenyon C."/>
            <person name="De Hoog G.S."/>
            <person name="Govender N.P."/>
            <person name="Botha A."/>
            <person name="Moreno L."/>
            <person name="De Vries M."/>
            <person name="Munoz J.F."/>
            <person name="Stielow J.B."/>
        </authorList>
    </citation>
    <scope>NUCLEOTIDE SEQUENCE [LARGE SCALE GENOMIC DNA]</scope>
    <source>
        <strain evidence="1 2">EI222</strain>
    </source>
</reference>
<comment type="caution">
    <text evidence="1">The sequence shown here is derived from an EMBL/GenBank/DDBJ whole genome shotgun (WGS) entry which is preliminary data.</text>
</comment>
<dbReference type="OrthoDB" id="4207253at2759"/>
<evidence type="ECO:0008006" key="3">
    <source>
        <dbReference type="Google" id="ProtNLM"/>
    </source>
</evidence>
<dbReference type="InterPro" id="IPR011989">
    <property type="entry name" value="ARM-like"/>
</dbReference>
<organism evidence="1 2">
    <name type="scientific">Blastomyces percursus</name>
    <dbReference type="NCBI Taxonomy" id="1658174"/>
    <lineage>
        <taxon>Eukaryota</taxon>
        <taxon>Fungi</taxon>
        <taxon>Dikarya</taxon>
        <taxon>Ascomycota</taxon>
        <taxon>Pezizomycotina</taxon>
        <taxon>Eurotiomycetes</taxon>
        <taxon>Eurotiomycetidae</taxon>
        <taxon>Onygenales</taxon>
        <taxon>Ajellomycetaceae</taxon>
        <taxon>Blastomyces</taxon>
    </lineage>
</organism>
<gene>
    <name evidence="1" type="ORF">ACJ73_01389</name>
</gene>
<name>A0A1J9QFG5_9EURO</name>
<proteinExistence type="predicted"/>
<sequence>MDGDSESLTSALLTAICDENTLLLLDGFDEISGERNASGIGLAELFKDLLNTRNAIITSRPYVASPPNLLPFDLELETVECHPNQVQAEVPSSANDSYMRDFRVKMEDDCYEWSLREMKLLNDMYLCRESEFPDHLLDKMIAKESDEIRVVLLKALASRPQLSRETVDSMIILLQDDNRNGRTAASRALEGRTNLPEDVLQALIHRLKDVEQVFASKH</sequence>
<keyword evidence="2" id="KW-1185">Reference proteome</keyword>
<dbReference type="Gene3D" id="3.40.50.300">
    <property type="entry name" value="P-loop containing nucleotide triphosphate hydrolases"/>
    <property type="match status" value="1"/>
</dbReference>